<dbReference type="Proteomes" id="UP000243463">
    <property type="component" value="Unassembled WGS sequence"/>
</dbReference>
<dbReference type="GO" id="GO:0008918">
    <property type="term" value="F:lipopolysaccharide 3-alpha-galactosyltransferase activity"/>
    <property type="evidence" value="ECO:0007669"/>
    <property type="project" value="InterPro"/>
</dbReference>
<name>A0A217EI69_9GAMM</name>
<dbReference type="RefSeq" id="WP_088824001.1">
    <property type="nucleotide sequence ID" value="NZ_FZLN01000003.1"/>
</dbReference>
<dbReference type="InterPro" id="IPR029044">
    <property type="entry name" value="Nucleotide-diphossugar_trans"/>
</dbReference>
<dbReference type="PANTHER" id="PTHR13778">
    <property type="entry name" value="GLYCOSYLTRANSFERASE 8 DOMAIN-CONTAINING PROTEIN"/>
    <property type="match status" value="1"/>
</dbReference>
<keyword evidence="6" id="KW-0479">Metal-binding</keyword>
<dbReference type="CDD" id="cd04194">
    <property type="entry name" value="GT8_A4GalT_like"/>
    <property type="match status" value="1"/>
</dbReference>
<dbReference type="OrthoDB" id="9807549at2"/>
<evidence type="ECO:0000256" key="5">
    <source>
        <dbReference type="ARBA" id="ARBA00022679"/>
    </source>
</evidence>
<evidence type="ECO:0000256" key="2">
    <source>
        <dbReference type="ARBA" id="ARBA00004713"/>
    </source>
</evidence>
<proteinExistence type="inferred from homology"/>
<comment type="similarity">
    <text evidence="3">Belongs to the glycosyltransferase 8 family.</text>
</comment>
<evidence type="ECO:0000256" key="6">
    <source>
        <dbReference type="ARBA" id="ARBA00022723"/>
    </source>
</evidence>
<dbReference type="PANTHER" id="PTHR13778:SF47">
    <property type="entry name" value="LIPOPOLYSACCHARIDE 1,3-GALACTOSYLTRANSFERASE"/>
    <property type="match status" value="1"/>
</dbReference>
<evidence type="ECO:0000256" key="8">
    <source>
        <dbReference type="ARBA" id="ARBA00022985"/>
    </source>
</evidence>
<evidence type="ECO:0000256" key="1">
    <source>
        <dbReference type="ARBA" id="ARBA00001946"/>
    </source>
</evidence>
<evidence type="ECO:0000256" key="3">
    <source>
        <dbReference type="ARBA" id="ARBA00006351"/>
    </source>
</evidence>
<dbReference type="Pfam" id="PF01501">
    <property type="entry name" value="Glyco_transf_8"/>
    <property type="match status" value="1"/>
</dbReference>
<comment type="pathway">
    <text evidence="2">Bacterial outer membrane biogenesis; LPS core biosynthesis.</text>
</comment>
<dbReference type="GO" id="GO:0046872">
    <property type="term" value="F:metal ion binding"/>
    <property type="evidence" value="ECO:0007669"/>
    <property type="project" value="UniProtKB-KW"/>
</dbReference>
<dbReference type="Gene3D" id="3.90.550.10">
    <property type="entry name" value="Spore Coat Polysaccharide Biosynthesis Protein SpsA, Chain A"/>
    <property type="match status" value="1"/>
</dbReference>
<evidence type="ECO:0000256" key="4">
    <source>
        <dbReference type="ARBA" id="ARBA00022676"/>
    </source>
</evidence>
<reference evidence="11" key="1">
    <citation type="submission" date="2017-06" db="EMBL/GenBank/DDBJ databases">
        <authorList>
            <person name="Varghese N."/>
            <person name="Submissions S."/>
        </authorList>
    </citation>
    <scope>NUCLEOTIDE SEQUENCE [LARGE SCALE GENOMIC DNA]</scope>
    <source>
        <strain evidence="11">ANC 5114</strain>
    </source>
</reference>
<dbReference type="InterPro" id="IPR013645">
    <property type="entry name" value="Glyco_transf_8N"/>
</dbReference>
<feature type="domain" description="Glycosyl transferase family 8 C-terminal" evidence="9">
    <location>
        <begin position="253"/>
        <end position="305"/>
    </location>
</feature>
<evidence type="ECO:0000313" key="10">
    <source>
        <dbReference type="EMBL" id="SNQ29900.1"/>
    </source>
</evidence>
<comment type="cofactor">
    <cofactor evidence="1">
        <name>Mg(2+)</name>
        <dbReference type="ChEBI" id="CHEBI:18420"/>
    </cofactor>
</comment>
<organism evidence="10 11">
    <name type="scientific">Acinetobacter apis</name>
    <dbReference type="NCBI Taxonomy" id="1229165"/>
    <lineage>
        <taxon>Bacteria</taxon>
        <taxon>Pseudomonadati</taxon>
        <taxon>Pseudomonadota</taxon>
        <taxon>Gammaproteobacteria</taxon>
        <taxon>Moraxellales</taxon>
        <taxon>Moraxellaceae</taxon>
        <taxon>Acinetobacter</taxon>
    </lineage>
</organism>
<protein>
    <submittedName>
        <fullName evidence="10">UDP-glucose:(Glucosyl)LPS alpha-1,3-glucosyltransferase/UDP-D-galactose:(Glucosyl)LPS alpha-1,3-D-galactosyltransferase/UDP-glucose:(Galactosyl)LPS alpha-1,2-glucosyltransferase</fullName>
    </submittedName>
</protein>
<evidence type="ECO:0000256" key="7">
    <source>
        <dbReference type="ARBA" id="ARBA00022842"/>
    </source>
</evidence>
<keyword evidence="7" id="KW-0460">Magnesium</keyword>
<evidence type="ECO:0000313" key="11">
    <source>
        <dbReference type="Proteomes" id="UP000243463"/>
    </source>
</evidence>
<dbReference type="Pfam" id="PF08437">
    <property type="entry name" value="Glyco_transf_8C"/>
    <property type="match status" value="1"/>
</dbReference>
<dbReference type="AlphaFoldDB" id="A0A217EI69"/>
<accession>A0A217EI69</accession>
<gene>
    <name evidence="10" type="ORF">SAMN05444584_1872</name>
</gene>
<evidence type="ECO:0000259" key="9">
    <source>
        <dbReference type="Pfam" id="PF08437"/>
    </source>
</evidence>
<dbReference type="InterPro" id="IPR002495">
    <property type="entry name" value="Glyco_trans_8"/>
</dbReference>
<dbReference type="EMBL" id="FZLN01000003">
    <property type="protein sequence ID" value="SNQ29900.1"/>
    <property type="molecule type" value="Genomic_DNA"/>
</dbReference>
<keyword evidence="4 10" id="KW-0328">Glycosyltransferase</keyword>
<keyword evidence="8" id="KW-0448">Lipopolysaccharide biosynthesis</keyword>
<keyword evidence="5 10" id="KW-0808">Transferase</keyword>
<sequence length="308" mass="36166">MIDVSNLVIEQQILSLNQMPFQADLNIAFAIDKNYLKPCGICIYSILKHNPNLNIDFHIFTTYFDATHFKALLTDRIRIHVHILKPDYFDSLQTTGHFTTAIYYRLSIAHILKDQVKSFLYVDADILCTGSLDDLTTVSLDHTVLGAVQDSSMKLEDITGLGLPNTHRYFNSGVLLIHCKHWLDFDVVEKFTQLIGQREYEYPDQDVLNLILEGHIEYLDEKFNYFSENDIQPALMHFVSTPKPWSICAMNNALYLKYYAESPWQHEALNPPRNYKEEKKYAKKLWKNKEYLHSLQWFYRYTVHKLNQ</sequence>
<keyword evidence="11" id="KW-1185">Reference proteome</keyword>
<dbReference type="SUPFAM" id="SSF53448">
    <property type="entry name" value="Nucleotide-diphospho-sugar transferases"/>
    <property type="match status" value="1"/>
</dbReference>
<dbReference type="InterPro" id="IPR050748">
    <property type="entry name" value="Glycosyltrans_8_dom-fam"/>
</dbReference>